<protein>
    <submittedName>
        <fullName evidence="3">Phosphatase PAP2 family protein</fullName>
    </submittedName>
</protein>
<keyword evidence="1" id="KW-1133">Transmembrane helix</keyword>
<accession>A0ABS3LUG5</accession>
<feature type="transmembrane region" description="Helical" evidence="1">
    <location>
        <begin position="117"/>
        <end position="135"/>
    </location>
</feature>
<evidence type="ECO:0000313" key="4">
    <source>
        <dbReference type="Proteomes" id="UP000664771"/>
    </source>
</evidence>
<organism evidence="3 4">
    <name type="scientific">Acetobacter sacchari</name>
    <dbReference type="NCBI Taxonomy" id="2661687"/>
    <lineage>
        <taxon>Bacteria</taxon>
        <taxon>Pseudomonadati</taxon>
        <taxon>Pseudomonadota</taxon>
        <taxon>Alphaproteobacteria</taxon>
        <taxon>Acetobacterales</taxon>
        <taxon>Acetobacteraceae</taxon>
        <taxon>Acetobacter</taxon>
    </lineage>
</organism>
<feature type="domain" description="Phosphatidic acid phosphatase type 2/haloperoxidase" evidence="2">
    <location>
        <begin position="69"/>
        <end position="138"/>
    </location>
</feature>
<dbReference type="Pfam" id="PF01569">
    <property type="entry name" value="PAP2"/>
    <property type="match status" value="1"/>
</dbReference>
<sequence length="196" mass="20862">MIGAFTDFADQGLLIPLEIAVFFVLLALGRPRDARAWGVAMAAGSLLILLLKLWFERCGVPQHRIIYSPSGHSMAGTMVYGGLLALFCGSDVVFACGVVLLAIAFATSRIALGVHTVPEVTLGGFIGLCVAVALRRALAREQAESRAALFTTLAVFGVLALALHGYRLGVERRIQAFAHAELGRLFCQGPGPGRHF</sequence>
<name>A0ABS3LUG5_9PROT</name>
<feature type="transmembrane region" description="Helical" evidence="1">
    <location>
        <begin position="36"/>
        <end position="55"/>
    </location>
</feature>
<comment type="caution">
    <text evidence="3">The sequence shown here is derived from an EMBL/GenBank/DDBJ whole genome shotgun (WGS) entry which is preliminary data.</text>
</comment>
<feature type="transmembrane region" description="Helical" evidence="1">
    <location>
        <begin position="12"/>
        <end position="29"/>
    </location>
</feature>
<gene>
    <name evidence="3" type="ORF">J2D73_06965</name>
</gene>
<evidence type="ECO:0000313" key="3">
    <source>
        <dbReference type="EMBL" id="MBO1359538.1"/>
    </source>
</evidence>
<keyword evidence="1" id="KW-0812">Transmembrane</keyword>
<proteinExistence type="predicted"/>
<evidence type="ECO:0000256" key="1">
    <source>
        <dbReference type="SAM" id="Phobius"/>
    </source>
</evidence>
<keyword evidence="4" id="KW-1185">Reference proteome</keyword>
<dbReference type="InterPro" id="IPR036938">
    <property type="entry name" value="PAP2/HPO_sf"/>
</dbReference>
<reference evidence="3 4" key="1">
    <citation type="submission" date="2021-03" db="EMBL/GenBank/DDBJ databases">
        <title>The complete genome sequence of Acetobacter sacchari TBRC 11175.</title>
        <authorList>
            <person name="Charoenyingcharoen P."/>
            <person name="Yukphan P."/>
        </authorList>
    </citation>
    <scope>NUCLEOTIDE SEQUENCE [LARGE SCALE GENOMIC DNA]</scope>
    <source>
        <strain evidence="3 4">TBRC 11175</strain>
    </source>
</reference>
<dbReference type="SUPFAM" id="SSF48317">
    <property type="entry name" value="Acid phosphatase/Vanadium-dependent haloperoxidase"/>
    <property type="match status" value="1"/>
</dbReference>
<dbReference type="RefSeq" id="WP_207880778.1">
    <property type="nucleotide sequence ID" value="NZ_JAFVMF010000006.1"/>
</dbReference>
<evidence type="ECO:0000259" key="2">
    <source>
        <dbReference type="Pfam" id="PF01569"/>
    </source>
</evidence>
<dbReference type="Proteomes" id="UP000664771">
    <property type="component" value="Unassembled WGS sequence"/>
</dbReference>
<dbReference type="InterPro" id="IPR000326">
    <property type="entry name" value="PAP2/HPO"/>
</dbReference>
<keyword evidence="1" id="KW-0472">Membrane</keyword>
<feature type="transmembrane region" description="Helical" evidence="1">
    <location>
        <begin position="147"/>
        <end position="166"/>
    </location>
</feature>
<dbReference type="Gene3D" id="1.20.144.10">
    <property type="entry name" value="Phosphatidic acid phosphatase type 2/haloperoxidase"/>
    <property type="match status" value="1"/>
</dbReference>
<dbReference type="EMBL" id="JAFVMF010000006">
    <property type="protein sequence ID" value="MBO1359538.1"/>
    <property type="molecule type" value="Genomic_DNA"/>
</dbReference>
<feature type="transmembrane region" description="Helical" evidence="1">
    <location>
        <begin position="75"/>
        <end position="105"/>
    </location>
</feature>